<dbReference type="InterPro" id="IPR000504">
    <property type="entry name" value="RRM_dom"/>
</dbReference>
<feature type="compositionally biased region" description="Basic and acidic residues" evidence="4">
    <location>
        <begin position="101"/>
        <end position="114"/>
    </location>
</feature>
<feature type="region of interest" description="Disordered" evidence="4">
    <location>
        <begin position="75"/>
        <end position="232"/>
    </location>
</feature>
<dbReference type="InterPro" id="IPR000571">
    <property type="entry name" value="Znf_CCCH"/>
</dbReference>
<evidence type="ECO:0000256" key="3">
    <source>
        <dbReference type="PROSITE-ProRule" id="PRU00723"/>
    </source>
</evidence>
<evidence type="ECO:0000256" key="2">
    <source>
        <dbReference type="PROSITE-ProRule" id="PRU00339"/>
    </source>
</evidence>
<organism evidence="7 8">
    <name type="scientific">Lepisosteus oculatus</name>
    <name type="common">Spotted gar</name>
    <dbReference type="NCBI Taxonomy" id="7918"/>
    <lineage>
        <taxon>Eukaryota</taxon>
        <taxon>Metazoa</taxon>
        <taxon>Chordata</taxon>
        <taxon>Craniata</taxon>
        <taxon>Vertebrata</taxon>
        <taxon>Euteleostomi</taxon>
        <taxon>Actinopterygii</taxon>
        <taxon>Neopterygii</taxon>
        <taxon>Holostei</taxon>
        <taxon>Semionotiformes</taxon>
        <taxon>Lepisosteidae</taxon>
        <taxon>Lepisosteus</taxon>
    </lineage>
</organism>
<protein>
    <recommendedName>
        <fullName evidence="9">Tetratricopeptide repeat protein 31</fullName>
    </recommendedName>
</protein>
<feature type="domain" description="C3H1-type" evidence="6">
    <location>
        <begin position="563"/>
        <end position="590"/>
    </location>
</feature>
<keyword evidence="3" id="KW-0862">Zinc</keyword>
<feature type="compositionally biased region" description="Acidic residues" evidence="4">
    <location>
        <begin position="8"/>
        <end position="23"/>
    </location>
</feature>
<keyword evidence="8" id="KW-1185">Reference proteome</keyword>
<dbReference type="CDD" id="cd14270">
    <property type="entry name" value="UBA"/>
    <property type="match status" value="1"/>
</dbReference>
<accession>W5M1A4</accession>
<dbReference type="Proteomes" id="UP000018468">
    <property type="component" value="Linkage group LG4"/>
</dbReference>
<keyword evidence="3" id="KW-0479">Metal-binding</keyword>
<name>W5M1A4_LEPOC</name>
<sequence>MYGLDFERYDDDDYDNSDDDSDDYYNPADYSQTPYCGFKKHFLTTASSFDNHTNYRYLGGFSTEEAEKNAKELIEEEERVKQKAEKKKLKRMRQKERKRKEKIENKNKKKEASSKKLNSTVSEEENKSNKDISPEKEYASTPSDQKKNKGVISTENSEEDESQEDSSKSESEDELDMNSCFVTKAASIAQRKMDKKPKPEKKEKKKCSPNRSDRKSEVELNTQQKNGAENSDKDIIMKSMELAVIGNQLANSGRFEVAVKYFTDAIKYNPKEFRIFGNRSFCYEKMQEYDKALSDAEISLSMNPKWTKGLYRKGRALAGLKRYIEAAQAFKEVLKLDSSCTDAAQELMRVQITQLMDMGFTREQSSNALIIHGTFYVCKPLTCFTKYLAVCMNCCCWDVKVYDTQPDAGSSPAAEEDWIVPKAKKPHAAAKPVLQTHPQPKPSLPQKSLKGPEQQPLQVFFTLFSKFNFLRSCHSALQSKAACPSAGEIHSMRVLYGKRCAFINYTKKESAERAILAMQKFHGKDIDGSKLIVRYPDHVYKHIALAKTSKASSDQPAKPANQQKANGECVYWRTGGCTKREKCIFKHIPEHKGIDGPKKSSAAS</sequence>
<dbReference type="PROSITE" id="PS50005">
    <property type="entry name" value="TPR"/>
    <property type="match status" value="1"/>
</dbReference>
<dbReference type="PANTHER" id="PTHR47678:SF1">
    <property type="entry name" value="TETRATRICOPEPTIDE REPEAT PROTEIN 31"/>
    <property type="match status" value="1"/>
</dbReference>
<dbReference type="PANTHER" id="PTHR47678">
    <property type="entry name" value="TETRATRICOPEPTIDE REPEAT PROTEIN 31"/>
    <property type="match status" value="1"/>
</dbReference>
<dbReference type="AlphaFoldDB" id="W5M1A4"/>
<dbReference type="SMART" id="SM00028">
    <property type="entry name" value="TPR"/>
    <property type="match status" value="3"/>
</dbReference>
<dbReference type="EMBL" id="AHAT01024457">
    <property type="status" value="NOT_ANNOTATED_CDS"/>
    <property type="molecule type" value="Genomic_DNA"/>
</dbReference>
<dbReference type="PROSITE" id="PS50103">
    <property type="entry name" value="ZF_C3H1"/>
    <property type="match status" value="1"/>
</dbReference>
<feature type="compositionally biased region" description="Basic residues" evidence="4">
    <location>
        <begin position="84"/>
        <end position="100"/>
    </location>
</feature>
<dbReference type="CDD" id="cd00590">
    <property type="entry name" value="RRM_SF"/>
    <property type="match status" value="1"/>
</dbReference>
<dbReference type="Bgee" id="ENSLOCG00000001861">
    <property type="expression patterns" value="Expressed in bone element and 13 other cell types or tissues"/>
</dbReference>
<evidence type="ECO:0000313" key="8">
    <source>
        <dbReference type="Proteomes" id="UP000018468"/>
    </source>
</evidence>
<dbReference type="PROSITE" id="PS50102">
    <property type="entry name" value="RRM"/>
    <property type="match status" value="1"/>
</dbReference>
<proteinExistence type="predicted"/>
<feature type="repeat" description="TPR" evidence="2">
    <location>
        <begin position="239"/>
        <end position="272"/>
    </location>
</feature>
<keyword evidence="2" id="KW-0802">TPR repeat</keyword>
<dbReference type="SUPFAM" id="SSF54928">
    <property type="entry name" value="RNA-binding domain, RBD"/>
    <property type="match status" value="1"/>
</dbReference>
<dbReference type="InterPro" id="IPR035979">
    <property type="entry name" value="RBD_domain_sf"/>
</dbReference>
<dbReference type="InterPro" id="IPR012677">
    <property type="entry name" value="Nucleotide-bd_a/b_plait_sf"/>
</dbReference>
<reference evidence="7" key="2">
    <citation type="submission" date="2025-08" db="UniProtKB">
        <authorList>
            <consortium name="Ensembl"/>
        </authorList>
    </citation>
    <scope>IDENTIFICATION</scope>
</reference>
<evidence type="ECO:0008006" key="9">
    <source>
        <dbReference type="Google" id="ProtNLM"/>
    </source>
</evidence>
<dbReference type="GO" id="GO:0008270">
    <property type="term" value="F:zinc ion binding"/>
    <property type="evidence" value="ECO:0007669"/>
    <property type="project" value="UniProtKB-KW"/>
</dbReference>
<keyword evidence="3" id="KW-0863">Zinc-finger</keyword>
<dbReference type="GeneTree" id="ENSGT00940000161036"/>
<feature type="region of interest" description="Disordered" evidence="4">
    <location>
        <begin position="429"/>
        <end position="451"/>
    </location>
</feature>
<evidence type="ECO:0000259" key="5">
    <source>
        <dbReference type="PROSITE" id="PS50102"/>
    </source>
</evidence>
<feature type="region of interest" description="Disordered" evidence="4">
    <location>
        <begin position="1"/>
        <end position="32"/>
    </location>
</feature>
<reference evidence="7" key="3">
    <citation type="submission" date="2025-09" db="UniProtKB">
        <authorList>
            <consortium name="Ensembl"/>
        </authorList>
    </citation>
    <scope>IDENTIFICATION</scope>
</reference>
<dbReference type="Pfam" id="PF13181">
    <property type="entry name" value="TPR_8"/>
    <property type="match status" value="1"/>
</dbReference>
<evidence type="ECO:0000256" key="4">
    <source>
        <dbReference type="SAM" id="MobiDB-lite"/>
    </source>
</evidence>
<reference evidence="8" key="1">
    <citation type="submission" date="2011-12" db="EMBL/GenBank/DDBJ databases">
        <title>The Draft Genome of Lepisosteus oculatus.</title>
        <authorList>
            <consortium name="The Broad Institute Genome Assembly &amp; Analysis Group"/>
            <consortium name="Computational R&amp;D Group"/>
            <consortium name="and Sequencing Platform"/>
            <person name="Di Palma F."/>
            <person name="Alfoldi J."/>
            <person name="Johnson J."/>
            <person name="Berlin A."/>
            <person name="Gnerre S."/>
            <person name="Jaffe D."/>
            <person name="MacCallum I."/>
            <person name="Young S."/>
            <person name="Walker B.J."/>
            <person name="Lander E.S."/>
            <person name="Lindblad-Toh K."/>
        </authorList>
    </citation>
    <scope>NUCLEOTIDE SEQUENCE [LARGE SCALE GENOMIC DNA]</scope>
</reference>
<dbReference type="InterPro" id="IPR019734">
    <property type="entry name" value="TPR_rpt"/>
</dbReference>
<feature type="domain" description="RRM" evidence="5">
    <location>
        <begin position="457"/>
        <end position="538"/>
    </location>
</feature>
<dbReference type="SUPFAM" id="SSF48452">
    <property type="entry name" value="TPR-like"/>
    <property type="match status" value="1"/>
</dbReference>
<feature type="compositionally biased region" description="Polar residues" evidence="4">
    <location>
        <begin position="219"/>
        <end position="229"/>
    </location>
</feature>
<evidence type="ECO:0000259" key="6">
    <source>
        <dbReference type="PROSITE" id="PS50103"/>
    </source>
</evidence>
<feature type="compositionally biased region" description="Basic and acidic residues" evidence="4">
    <location>
        <begin position="124"/>
        <end position="138"/>
    </location>
</feature>
<dbReference type="Gene3D" id="1.25.40.10">
    <property type="entry name" value="Tetratricopeptide repeat domain"/>
    <property type="match status" value="1"/>
</dbReference>
<dbReference type="Gene3D" id="3.30.70.330">
    <property type="match status" value="1"/>
</dbReference>
<evidence type="ECO:0000256" key="1">
    <source>
        <dbReference type="PROSITE-ProRule" id="PRU00176"/>
    </source>
</evidence>
<dbReference type="Ensembl" id="ENSLOCT00000002166.1">
    <property type="protein sequence ID" value="ENSLOCP00000002161.1"/>
    <property type="gene ID" value="ENSLOCG00000001861.1"/>
</dbReference>
<dbReference type="InterPro" id="IPR011990">
    <property type="entry name" value="TPR-like_helical_dom_sf"/>
</dbReference>
<feature type="zinc finger region" description="C3H1-type" evidence="3">
    <location>
        <begin position="563"/>
        <end position="590"/>
    </location>
</feature>
<evidence type="ECO:0000313" key="7">
    <source>
        <dbReference type="Ensembl" id="ENSLOCP00000002161.1"/>
    </source>
</evidence>
<keyword evidence="1" id="KW-0694">RNA-binding</keyword>
<dbReference type="GO" id="GO:0003723">
    <property type="term" value="F:RNA binding"/>
    <property type="evidence" value="ECO:0007669"/>
    <property type="project" value="UniProtKB-UniRule"/>
</dbReference>